<comment type="caution">
    <text evidence="2">The sequence shown here is derived from an EMBL/GenBank/DDBJ whole genome shotgun (WGS) entry which is preliminary data.</text>
</comment>
<evidence type="ECO:0000313" key="2">
    <source>
        <dbReference type="EMBL" id="KAJ9607632.1"/>
    </source>
</evidence>
<evidence type="ECO:0000256" key="1">
    <source>
        <dbReference type="SAM" id="Phobius"/>
    </source>
</evidence>
<organism evidence="2 3">
    <name type="scientific">Cladophialophora chaetospira</name>
    <dbReference type="NCBI Taxonomy" id="386627"/>
    <lineage>
        <taxon>Eukaryota</taxon>
        <taxon>Fungi</taxon>
        <taxon>Dikarya</taxon>
        <taxon>Ascomycota</taxon>
        <taxon>Pezizomycotina</taxon>
        <taxon>Eurotiomycetes</taxon>
        <taxon>Chaetothyriomycetidae</taxon>
        <taxon>Chaetothyriales</taxon>
        <taxon>Herpotrichiellaceae</taxon>
        <taxon>Cladophialophora</taxon>
    </lineage>
</organism>
<evidence type="ECO:0000313" key="3">
    <source>
        <dbReference type="Proteomes" id="UP001172673"/>
    </source>
</evidence>
<feature type="transmembrane region" description="Helical" evidence="1">
    <location>
        <begin position="20"/>
        <end position="41"/>
    </location>
</feature>
<keyword evidence="1" id="KW-0812">Transmembrane</keyword>
<keyword evidence="1" id="KW-1133">Transmembrane helix</keyword>
<sequence length="577" mass="62654">MAILRYKPVGRSSRTPADQIAAATWPTTAGVVLSVCFILAVCITTNGKDTTSSVWVSNASVLVAAGGIVLKGSFGAIIGMALYHRLWLVLGSHRNVSRIGSKSGLTVAEIESYHLASRLSIGMLFQRSASATWVLGILCLILTSAIVPVLQYGVDVVARPTITPTTIELEHAQLDSRMATGSGAAGYPDNVAPNVLRAATVALFGADTSFVYTRENVTGNAEFADVQYADVDCTIDVSRGQVATNKESRYYDFTEDWITTDDGDSYNFYRGLKFRSTLNNGSDFLHHECQIRPAFGTCSTRLNQGAGLMRDLKCERTAWLTEFQLPDTLDSPAIGFFAVAVAFFLLFQGEAWTSQQLRPQQNSTFVAATARYYDRSTIGMPKDLVSHVQRTLWHTAINAKPVSLPEAEVGGRYDLNSTAAMVIQDEKSVLVVNVDYAVIAVVLGTTLVITIAALMYLVLADNRIPGRLMRDSLVHTLSVGARPSYATGIGTPIHLRQGCTPSLEHVLKETGNLRLRCSLTNDFNVPGQSGQLIIERVGSESIAMLTQSARLRLTNFEPILHSKASSRPILSSTHESY</sequence>
<feature type="transmembrane region" description="Helical" evidence="1">
    <location>
        <begin position="436"/>
        <end position="459"/>
    </location>
</feature>
<name>A0AA39CGQ7_9EURO</name>
<keyword evidence="1" id="KW-0472">Membrane</keyword>
<dbReference type="AlphaFoldDB" id="A0AA39CGQ7"/>
<protein>
    <submittedName>
        <fullName evidence="2">Uncharacterized protein</fullName>
    </submittedName>
</protein>
<accession>A0AA39CGQ7</accession>
<dbReference type="EMBL" id="JAPDRK010000011">
    <property type="protein sequence ID" value="KAJ9607632.1"/>
    <property type="molecule type" value="Genomic_DNA"/>
</dbReference>
<feature type="transmembrane region" description="Helical" evidence="1">
    <location>
        <begin position="133"/>
        <end position="154"/>
    </location>
</feature>
<proteinExistence type="predicted"/>
<keyword evidence="3" id="KW-1185">Reference proteome</keyword>
<dbReference type="Proteomes" id="UP001172673">
    <property type="component" value="Unassembled WGS sequence"/>
</dbReference>
<feature type="transmembrane region" description="Helical" evidence="1">
    <location>
        <begin position="61"/>
        <end position="83"/>
    </location>
</feature>
<reference evidence="2" key="1">
    <citation type="submission" date="2022-10" db="EMBL/GenBank/DDBJ databases">
        <title>Culturing micro-colonial fungi from biological soil crusts in the Mojave desert and describing Neophaeococcomyces mojavensis, and introducing the new genera and species Taxawa tesnikishii.</title>
        <authorList>
            <person name="Kurbessoian T."/>
            <person name="Stajich J.E."/>
        </authorList>
    </citation>
    <scope>NUCLEOTIDE SEQUENCE</scope>
    <source>
        <strain evidence="2">TK_41</strain>
    </source>
</reference>
<gene>
    <name evidence="2" type="ORF">H2200_007710</name>
</gene>